<accession>A0ABU7RVT2</accession>
<sequence length="206" mass="21430">MSGRLLRLHLWSRGGTTFLVGVVVVAVLGWLAATWITSRPYFSGPAARIPVVALAPLLGAMLLGPTLGGADEELERGTPLPWPRWRLGHVLFGTTLLGGTLALTGLRAPEIFGAYALLRNTLGCVGLIAGTAVLLGARLAWVAAFGYVCAVYAAAPRQIGGAAGVWAWPTQPSTVEASWLVAVGLFLLGTTAYLCRGARATSGPAR</sequence>
<dbReference type="EMBL" id="JAZGQK010000016">
    <property type="protein sequence ID" value="MEE6260618.1"/>
    <property type="molecule type" value="Genomic_DNA"/>
</dbReference>
<proteinExistence type="predicted"/>
<evidence type="ECO:0000313" key="3">
    <source>
        <dbReference type="Proteomes" id="UP001332243"/>
    </source>
</evidence>
<feature type="transmembrane region" description="Helical" evidence="1">
    <location>
        <begin position="127"/>
        <end position="155"/>
    </location>
</feature>
<gene>
    <name evidence="2" type="ORF">V1633_19210</name>
</gene>
<feature type="transmembrane region" description="Helical" evidence="1">
    <location>
        <begin position="15"/>
        <end position="37"/>
    </location>
</feature>
<reference evidence="2 3" key="1">
    <citation type="submission" date="2024-01" db="EMBL/GenBank/DDBJ databases">
        <title>Genome insights into Plantactinospora sonchi sp. nov.</title>
        <authorList>
            <person name="Wang L."/>
        </authorList>
    </citation>
    <scope>NUCLEOTIDE SEQUENCE [LARGE SCALE GENOMIC DNA]</scope>
    <source>
        <strain evidence="2 3">NEAU-QY2</strain>
    </source>
</reference>
<keyword evidence="3" id="KW-1185">Reference proteome</keyword>
<organism evidence="2 3">
    <name type="scientific">Plantactinospora sonchi</name>
    <dbReference type="NCBI Taxonomy" id="1544735"/>
    <lineage>
        <taxon>Bacteria</taxon>
        <taxon>Bacillati</taxon>
        <taxon>Actinomycetota</taxon>
        <taxon>Actinomycetes</taxon>
        <taxon>Micromonosporales</taxon>
        <taxon>Micromonosporaceae</taxon>
        <taxon>Plantactinospora</taxon>
    </lineage>
</organism>
<feature type="transmembrane region" description="Helical" evidence="1">
    <location>
        <begin position="49"/>
        <end position="67"/>
    </location>
</feature>
<protein>
    <recommendedName>
        <fullName evidence="4">ABC transporter permease</fullName>
    </recommendedName>
</protein>
<evidence type="ECO:0008006" key="4">
    <source>
        <dbReference type="Google" id="ProtNLM"/>
    </source>
</evidence>
<dbReference type="Proteomes" id="UP001332243">
    <property type="component" value="Unassembled WGS sequence"/>
</dbReference>
<dbReference type="RefSeq" id="WP_331215730.1">
    <property type="nucleotide sequence ID" value="NZ_JAZGQK010000016.1"/>
</dbReference>
<keyword evidence="1" id="KW-0812">Transmembrane</keyword>
<evidence type="ECO:0000256" key="1">
    <source>
        <dbReference type="SAM" id="Phobius"/>
    </source>
</evidence>
<feature type="transmembrane region" description="Helical" evidence="1">
    <location>
        <begin position="175"/>
        <end position="195"/>
    </location>
</feature>
<evidence type="ECO:0000313" key="2">
    <source>
        <dbReference type="EMBL" id="MEE6260618.1"/>
    </source>
</evidence>
<keyword evidence="1" id="KW-1133">Transmembrane helix</keyword>
<feature type="transmembrane region" description="Helical" evidence="1">
    <location>
        <begin position="87"/>
        <end position="106"/>
    </location>
</feature>
<keyword evidence="1" id="KW-0472">Membrane</keyword>
<name>A0ABU7RVT2_9ACTN</name>
<comment type="caution">
    <text evidence="2">The sequence shown here is derived from an EMBL/GenBank/DDBJ whole genome shotgun (WGS) entry which is preliminary data.</text>
</comment>